<dbReference type="EMBL" id="BOPH01000088">
    <property type="protein sequence ID" value="GIJ71383.1"/>
    <property type="molecule type" value="Genomic_DNA"/>
</dbReference>
<dbReference type="SUPFAM" id="SSF47413">
    <property type="entry name" value="lambda repressor-like DNA-binding domains"/>
    <property type="match status" value="1"/>
</dbReference>
<dbReference type="Proteomes" id="UP000635606">
    <property type="component" value="Unassembled WGS sequence"/>
</dbReference>
<dbReference type="Gene3D" id="1.10.260.40">
    <property type="entry name" value="lambda repressor-like DNA-binding domains"/>
    <property type="match status" value="1"/>
</dbReference>
<dbReference type="AlphaFoldDB" id="A0A8J4EE92"/>
<evidence type="ECO:0000259" key="1">
    <source>
        <dbReference type="PROSITE" id="PS50943"/>
    </source>
</evidence>
<dbReference type="PROSITE" id="PS50943">
    <property type="entry name" value="HTH_CROC1"/>
    <property type="match status" value="1"/>
</dbReference>
<comment type="caution">
    <text evidence="2">The sequence shown here is derived from an EMBL/GenBank/DDBJ whole genome shotgun (WGS) entry which is preliminary data.</text>
</comment>
<dbReference type="GO" id="GO:0003677">
    <property type="term" value="F:DNA binding"/>
    <property type="evidence" value="ECO:0007669"/>
    <property type="project" value="InterPro"/>
</dbReference>
<organism evidence="2 3">
    <name type="scientific">Virgisporangium ochraceum</name>
    <dbReference type="NCBI Taxonomy" id="65505"/>
    <lineage>
        <taxon>Bacteria</taxon>
        <taxon>Bacillati</taxon>
        <taxon>Actinomycetota</taxon>
        <taxon>Actinomycetes</taxon>
        <taxon>Micromonosporales</taxon>
        <taxon>Micromonosporaceae</taxon>
        <taxon>Virgisporangium</taxon>
    </lineage>
</organism>
<gene>
    <name evidence="2" type="ORF">Voc01_063000</name>
</gene>
<proteinExistence type="predicted"/>
<sequence length="182" mass="20731">MHDEVTRAQLDALLNEETGDRDVLAALLHERIGLWPWWDSAWRVIEIREVRVRQLDVWLHEVTIDGIVGRSEGTTLAFSAFTRVAGSRLDRFEMRFEDTLIGPPIRHNDPHPFGSIFAALMDRRGISRREMARRCYLAESTVAKMRAGYLVPRQRRRVVDLAAALEMPVGDLMAIAGLPDDA</sequence>
<accession>A0A8J4EE92</accession>
<keyword evidence="3" id="KW-1185">Reference proteome</keyword>
<dbReference type="RefSeq" id="WP_203931261.1">
    <property type="nucleotide sequence ID" value="NZ_BOPH01000088.1"/>
</dbReference>
<protein>
    <recommendedName>
        <fullName evidence="1">HTH cro/C1-type domain-containing protein</fullName>
    </recommendedName>
</protein>
<dbReference type="CDD" id="cd00093">
    <property type="entry name" value="HTH_XRE"/>
    <property type="match status" value="1"/>
</dbReference>
<evidence type="ECO:0000313" key="2">
    <source>
        <dbReference type="EMBL" id="GIJ71383.1"/>
    </source>
</evidence>
<dbReference type="InterPro" id="IPR001387">
    <property type="entry name" value="Cro/C1-type_HTH"/>
</dbReference>
<feature type="domain" description="HTH cro/C1-type" evidence="1">
    <location>
        <begin position="117"/>
        <end position="172"/>
    </location>
</feature>
<evidence type="ECO:0000313" key="3">
    <source>
        <dbReference type="Proteomes" id="UP000635606"/>
    </source>
</evidence>
<reference evidence="2" key="1">
    <citation type="submission" date="2021-01" db="EMBL/GenBank/DDBJ databases">
        <title>Whole genome shotgun sequence of Virgisporangium ochraceum NBRC 16418.</title>
        <authorList>
            <person name="Komaki H."/>
            <person name="Tamura T."/>
        </authorList>
    </citation>
    <scope>NUCLEOTIDE SEQUENCE</scope>
    <source>
        <strain evidence="2">NBRC 16418</strain>
    </source>
</reference>
<dbReference type="Pfam" id="PF13443">
    <property type="entry name" value="HTH_26"/>
    <property type="match status" value="1"/>
</dbReference>
<name>A0A8J4EE92_9ACTN</name>
<dbReference type="InterPro" id="IPR010982">
    <property type="entry name" value="Lambda_DNA-bd_dom_sf"/>
</dbReference>